<dbReference type="FunFam" id="2.40.50.140:FF:000003">
    <property type="entry name" value="50S ribosomal protein L2"/>
    <property type="match status" value="1"/>
</dbReference>
<dbReference type="Proteomes" id="UP000176938">
    <property type="component" value="Unassembled WGS sequence"/>
</dbReference>
<dbReference type="Gene3D" id="2.40.50.140">
    <property type="entry name" value="Nucleic acid-binding proteins"/>
    <property type="match status" value="1"/>
</dbReference>
<keyword evidence="2 7" id="KW-0699">rRNA-binding</keyword>
<keyword evidence="5 7" id="KW-0687">Ribonucleoprotein</keyword>
<dbReference type="FunFam" id="2.30.30.30:FF:000001">
    <property type="entry name" value="50S ribosomal protein L2"/>
    <property type="match status" value="1"/>
</dbReference>
<dbReference type="Pfam" id="PF00181">
    <property type="entry name" value="Ribosomal_L2_N"/>
    <property type="match status" value="1"/>
</dbReference>
<dbReference type="SUPFAM" id="SSF50249">
    <property type="entry name" value="Nucleic acid-binding proteins"/>
    <property type="match status" value="1"/>
</dbReference>
<dbReference type="Gene3D" id="4.10.950.10">
    <property type="entry name" value="Ribosomal protein L2, domain 3"/>
    <property type="match status" value="1"/>
</dbReference>
<gene>
    <name evidence="7" type="primary">rplB</name>
    <name evidence="11" type="ORF">A3H38_00820</name>
</gene>
<dbReference type="InterPro" id="IPR002171">
    <property type="entry name" value="Ribosomal_uL2"/>
</dbReference>
<keyword evidence="3 7" id="KW-0694">RNA-binding</keyword>
<dbReference type="InterPro" id="IPR022669">
    <property type="entry name" value="Ribosomal_uL2_C"/>
</dbReference>
<evidence type="ECO:0000256" key="6">
    <source>
        <dbReference type="ARBA" id="ARBA00035242"/>
    </source>
</evidence>
<proteinExistence type="inferred from homology"/>
<feature type="domain" description="Large ribosomal subunit protein uL2 RNA-binding" evidence="10">
    <location>
        <begin position="42"/>
        <end position="117"/>
    </location>
</feature>
<dbReference type="PANTHER" id="PTHR13691">
    <property type="entry name" value="RIBOSOMAL PROTEIN L2"/>
    <property type="match status" value="1"/>
</dbReference>
<dbReference type="GO" id="GO:0003735">
    <property type="term" value="F:structural constituent of ribosome"/>
    <property type="evidence" value="ECO:0007669"/>
    <property type="project" value="InterPro"/>
</dbReference>
<dbReference type="InterPro" id="IPR022671">
    <property type="entry name" value="Ribosomal_uL2_CS"/>
</dbReference>
<dbReference type="InterPro" id="IPR014726">
    <property type="entry name" value="Ribosomal_uL2_dom3"/>
</dbReference>
<evidence type="ECO:0000259" key="10">
    <source>
        <dbReference type="SMART" id="SM01383"/>
    </source>
</evidence>
<protein>
    <recommendedName>
        <fullName evidence="6 7">Large ribosomal subunit protein uL2</fullName>
    </recommendedName>
</protein>
<evidence type="ECO:0000256" key="2">
    <source>
        <dbReference type="ARBA" id="ARBA00022730"/>
    </source>
</evidence>
<name>A0A1F4R526_UNCSA</name>
<dbReference type="InterPro" id="IPR014722">
    <property type="entry name" value="Rib_uL2_dom2"/>
</dbReference>
<accession>A0A1F4R526</accession>
<evidence type="ECO:0000259" key="9">
    <source>
        <dbReference type="SMART" id="SM01382"/>
    </source>
</evidence>
<dbReference type="Pfam" id="PF03947">
    <property type="entry name" value="Ribosomal_L2_C"/>
    <property type="match status" value="1"/>
</dbReference>
<feature type="domain" description="Large ribosomal subunit protein uL2 C-terminal" evidence="9">
    <location>
        <begin position="123"/>
        <end position="252"/>
    </location>
</feature>
<keyword evidence="4 7" id="KW-0689">Ribosomal protein</keyword>
<dbReference type="FunFam" id="4.10.950.10:FF:000001">
    <property type="entry name" value="50S ribosomal protein L2"/>
    <property type="match status" value="1"/>
</dbReference>
<dbReference type="SUPFAM" id="SSF50104">
    <property type="entry name" value="Translation proteins SH3-like domain"/>
    <property type="match status" value="1"/>
</dbReference>
<evidence type="ECO:0000256" key="3">
    <source>
        <dbReference type="ARBA" id="ARBA00022884"/>
    </source>
</evidence>
<dbReference type="AlphaFoldDB" id="A0A1F4R526"/>
<comment type="similarity">
    <text evidence="1 7">Belongs to the universal ribosomal protein uL2 family.</text>
</comment>
<dbReference type="GO" id="GO:0016740">
    <property type="term" value="F:transferase activity"/>
    <property type="evidence" value="ECO:0007669"/>
    <property type="project" value="InterPro"/>
</dbReference>
<dbReference type="GO" id="GO:0015934">
    <property type="term" value="C:large ribosomal subunit"/>
    <property type="evidence" value="ECO:0007669"/>
    <property type="project" value="InterPro"/>
</dbReference>
<dbReference type="InterPro" id="IPR008991">
    <property type="entry name" value="Translation_prot_SH3-like_sf"/>
</dbReference>
<evidence type="ECO:0000256" key="4">
    <source>
        <dbReference type="ARBA" id="ARBA00022980"/>
    </source>
</evidence>
<dbReference type="InterPro" id="IPR005880">
    <property type="entry name" value="Ribosomal_uL2_bac/org-type"/>
</dbReference>
<dbReference type="PROSITE" id="PS00467">
    <property type="entry name" value="RIBOSOMAL_L2"/>
    <property type="match status" value="1"/>
</dbReference>
<dbReference type="NCBIfam" id="TIGR01171">
    <property type="entry name" value="rplB_bact"/>
    <property type="match status" value="1"/>
</dbReference>
<dbReference type="SMART" id="SM01383">
    <property type="entry name" value="Ribosomal_L2"/>
    <property type="match status" value="1"/>
</dbReference>
<dbReference type="GO" id="GO:0019843">
    <property type="term" value="F:rRNA binding"/>
    <property type="evidence" value="ECO:0007669"/>
    <property type="project" value="UniProtKB-UniRule"/>
</dbReference>
<evidence type="ECO:0000256" key="7">
    <source>
        <dbReference type="HAMAP-Rule" id="MF_01320"/>
    </source>
</evidence>
<dbReference type="GO" id="GO:0002181">
    <property type="term" value="P:cytoplasmic translation"/>
    <property type="evidence" value="ECO:0007669"/>
    <property type="project" value="TreeGrafter"/>
</dbReference>
<dbReference type="PANTHER" id="PTHR13691:SF5">
    <property type="entry name" value="LARGE RIBOSOMAL SUBUNIT PROTEIN UL2M"/>
    <property type="match status" value="1"/>
</dbReference>
<dbReference type="InterPro" id="IPR022666">
    <property type="entry name" value="Ribosomal_uL2_RNA-bd_dom"/>
</dbReference>
<dbReference type="EMBL" id="METP01000058">
    <property type="protein sequence ID" value="OGC03272.1"/>
    <property type="molecule type" value="Genomic_DNA"/>
</dbReference>
<evidence type="ECO:0000313" key="11">
    <source>
        <dbReference type="EMBL" id="OGC03272.1"/>
    </source>
</evidence>
<evidence type="ECO:0000313" key="12">
    <source>
        <dbReference type="Proteomes" id="UP000176938"/>
    </source>
</evidence>
<comment type="subunit">
    <text evidence="7">Part of the 50S ribosomal subunit. Forms a bridge to the 30S subunit in the 70S ribosome.</text>
</comment>
<dbReference type="Gene3D" id="2.30.30.30">
    <property type="match status" value="1"/>
</dbReference>
<comment type="function">
    <text evidence="7">One of the primary rRNA binding proteins. Required for association of the 30S and 50S subunits to form the 70S ribosome, for tRNA binding and peptide bond formation. It has been suggested to have peptidyltransferase activity; this is somewhat controversial. Makes several contacts with the 16S rRNA in the 70S ribosome.</text>
</comment>
<organism evidence="11 12">
    <name type="scientific">candidate division WOR-1 bacterium RIFCSPLOWO2_02_FULL_46_20</name>
    <dbReference type="NCBI Taxonomy" id="1802567"/>
    <lineage>
        <taxon>Bacteria</taxon>
        <taxon>Bacillati</taxon>
        <taxon>Saganbacteria</taxon>
    </lineage>
</organism>
<feature type="region of interest" description="Disordered" evidence="8">
    <location>
        <begin position="219"/>
        <end position="274"/>
    </location>
</feature>
<dbReference type="HAMAP" id="MF_01320_B">
    <property type="entry name" value="Ribosomal_uL2_B"/>
    <property type="match status" value="1"/>
</dbReference>
<reference evidence="11 12" key="1">
    <citation type="journal article" date="2016" name="Nat. Commun.">
        <title>Thousands of microbial genomes shed light on interconnected biogeochemical processes in an aquifer system.</title>
        <authorList>
            <person name="Anantharaman K."/>
            <person name="Brown C.T."/>
            <person name="Hug L.A."/>
            <person name="Sharon I."/>
            <person name="Castelle C.J."/>
            <person name="Probst A.J."/>
            <person name="Thomas B.C."/>
            <person name="Singh A."/>
            <person name="Wilkins M.J."/>
            <person name="Karaoz U."/>
            <person name="Brodie E.L."/>
            <person name="Williams K.H."/>
            <person name="Hubbard S.S."/>
            <person name="Banfield J.F."/>
        </authorList>
    </citation>
    <scope>NUCLEOTIDE SEQUENCE [LARGE SCALE GENOMIC DNA]</scope>
</reference>
<feature type="compositionally biased region" description="Basic residues" evidence="8">
    <location>
        <begin position="253"/>
        <end position="265"/>
    </location>
</feature>
<comment type="caution">
    <text evidence="11">The sequence shown here is derived from an EMBL/GenBank/DDBJ whole genome shotgun (WGS) entry which is preliminary data.</text>
</comment>
<evidence type="ECO:0000256" key="5">
    <source>
        <dbReference type="ARBA" id="ARBA00023274"/>
    </source>
</evidence>
<dbReference type="PIRSF" id="PIRSF002158">
    <property type="entry name" value="Ribosomal_L2"/>
    <property type="match status" value="1"/>
</dbReference>
<dbReference type="InterPro" id="IPR012340">
    <property type="entry name" value="NA-bd_OB-fold"/>
</dbReference>
<sequence>MGVKQKNPVTPGQRFQIADDFSDITKNKPEKSLLVPYRKTAGRDSMGRVSARHRGGGHKRMYRIIDFKRDKDMSARVVGVEYDPNRNARIALLQYEDGEKRYILAPLGLVDGETLNSGVDADIKPGNALPLRSIPVGTLVHNIELEPGKGGILGRSAGAGIMLMAKEGNYAIIRLPSGEQRMVHISCRATVGQVGNVDAKNVVLGKAGRLRHLGRRPSVRGVAMNPCDHPHGGGEGKSPIGRKHPVTPWGKPTRGKKTRKPRHRNDRFILSGRK</sequence>
<evidence type="ECO:0000256" key="8">
    <source>
        <dbReference type="SAM" id="MobiDB-lite"/>
    </source>
</evidence>
<dbReference type="SMART" id="SM01382">
    <property type="entry name" value="Ribosomal_L2_C"/>
    <property type="match status" value="1"/>
</dbReference>
<evidence type="ECO:0000256" key="1">
    <source>
        <dbReference type="ARBA" id="ARBA00005636"/>
    </source>
</evidence>